<dbReference type="Gene3D" id="3.40.50.1820">
    <property type="entry name" value="alpha/beta hydrolase"/>
    <property type="match status" value="1"/>
</dbReference>
<dbReference type="InterPro" id="IPR041164">
    <property type="entry name" value="LDcluster4"/>
</dbReference>
<protein>
    <submittedName>
        <fullName evidence="2">Alpha/beta fold hydrolase</fullName>
    </submittedName>
</protein>
<dbReference type="SUPFAM" id="SSF53474">
    <property type="entry name" value="alpha/beta-Hydrolases"/>
    <property type="match status" value="1"/>
</dbReference>
<dbReference type="AlphaFoldDB" id="A0A956ND03"/>
<dbReference type="EMBL" id="JAGQHS010000075">
    <property type="protein sequence ID" value="MCA9756977.1"/>
    <property type="molecule type" value="Genomic_DNA"/>
</dbReference>
<sequence>MSRLSSVTIGVMGSGTEAHEELAVPLGQLLARLGVNLLTGGGAGTMTAVGRAFREARPEIGITLGVIPSADEESPGTPRPGYPNPFVELPILTHLPHSAAYGKGDLSRNHINVLSSTAIVALPGAEGTTSEVELACEYGKAVVAFCADPSQVTRFPKEVRRLTTLDEVEEFLRQVLSRPVRTGYAPVNDLELYFEIHGTQREGRPPLVLLHGGGDTIGTSFGQILHLLALERQVIAFEQQGYGHTADVLGRPFTFEQSADDTAALLSHLGIEQADLLGFSNGGTIALQIAIRHPERVRSLVLASALAKRDGAHSWLWEFMANATLEQMPQELQDAYREVAPRPEDLRGMHDKAAERMRNFTDIADDEIRGVNARTLIVIGDSDVVVPEHAVDLSRLLPNAQLAVLPDTNHMQVTSGANGLVPMVNRFLEAQAK</sequence>
<proteinExistence type="predicted"/>
<dbReference type="InterPro" id="IPR029058">
    <property type="entry name" value="AB_hydrolase_fold"/>
</dbReference>
<evidence type="ECO:0000313" key="2">
    <source>
        <dbReference type="EMBL" id="MCA9756977.1"/>
    </source>
</evidence>
<reference evidence="2" key="2">
    <citation type="journal article" date="2021" name="Microbiome">
        <title>Successional dynamics and alternative stable states in a saline activated sludge microbial community over 9 years.</title>
        <authorList>
            <person name="Wang Y."/>
            <person name="Ye J."/>
            <person name="Ju F."/>
            <person name="Liu L."/>
            <person name="Boyd J.A."/>
            <person name="Deng Y."/>
            <person name="Parks D.H."/>
            <person name="Jiang X."/>
            <person name="Yin X."/>
            <person name="Woodcroft B.J."/>
            <person name="Tyson G.W."/>
            <person name="Hugenholtz P."/>
            <person name="Polz M.F."/>
            <person name="Zhang T."/>
        </authorList>
    </citation>
    <scope>NUCLEOTIDE SEQUENCE</scope>
    <source>
        <strain evidence="2">HKST-UBA02</strain>
    </source>
</reference>
<dbReference type="Pfam" id="PF18306">
    <property type="entry name" value="LDcluster4"/>
    <property type="match status" value="1"/>
</dbReference>
<name>A0A956ND03_UNCEI</name>
<dbReference type="Gene3D" id="3.40.50.450">
    <property type="match status" value="1"/>
</dbReference>
<dbReference type="Pfam" id="PF00561">
    <property type="entry name" value="Abhydrolase_1"/>
    <property type="match status" value="1"/>
</dbReference>
<gene>
    <name evidence="2" type="ORF">KDA27_14325</name>
</gene>
<dbReference type="PANTHER" id="PTHR43433">
    <property type="entry name" value="HYDROLASE, ALPHA/BETA FOLD FAMILY PROTEIN"/>
    <property type="match status" value="1"/>
</dbReference>
<feature type="domain" description="AB hydrolase-1" evidence="1">
    <location>
        <begin position="205"/>
        <end position="320"/>
    </location>
</feature>
<dbReference type="SUPFAM" id="SSF102405">
    <property type="entry name" value="MCP/YpsA-like"/>
    <property type="match status" value="1"/>
</dbReference>
<reference evidence="2" key="1">
    <citation type="submission" date="2020-04" db="EMBL/GenBank/DDBJ databases">
        <authorList>
            <person name="Zhang T."/>
        </authorList>
    </citation>
    <scope>NUCLEOTIDE SEQUENCE</scope>
    <source>
        <strain evidence="2">HKST-UBA02</strain>
    </source>
</reference>
<accession>A0A956ND03</accession>
<organism evidence="2 3">
    <name type="scientific">Eiseniibacteriota bacterium</name>
    <dbReference type="NCBI Taxonomy" id="2212470"/>
    <lineage>
        <taxon>Bacteria</taxon>
        <taxon>Candidatus Eiseniibacteriota</taxon>
    </lineage>
</organism>
<keyword evidence="2" id="KW-0378">Hydrolase</keyword>
<comment type="caution">
    <text evidence="2">The sequence shown here is derived from an EMBL/GenBank/DDBJ whole genome shotgun (WGS) entry which is preliminary data.</text>
</comment>
<dbReference type="Proteomes" id="UP000739538">
    <property type="component" value="Unassembled WGS sequence"/>
</dbReference>
<dbReference type="InterPro" id="IPR000073">
    <property type="entry name" value="AB_hydrolase_1"/>
</dbReference>
<dbReference type="PRINTS" id="PR00111">
    <property type="entry name" value="ABHYDROLASE"/>
</dbReference>
<dbReference type="GO" id="GO:0016787">
    <property type="term" value="F:hydrolase activity"/>
    <property type="evidence" value="ECO:0007669"/>
    <property type="project" value="UniProtKB-KW"/>
</dbReference>
<dbReference type="InterPro" id="IPR050471">
    <property type="entry name" value="AB_hydrolase"/>
</dbReference>
<evidence type="ECO:0000259" key="1">
    <source>
        <dbReference type="Pfam" id="PF00561"/>
    </source>
</evidence>
<dbReference type="PANTHER" id="PTHR43433:SF5">
    <property type="entry name" value="AB HYDROLASE-1 DOMAIN-CONTAINING PROTEIN"/>
    <property type="match status" value="1"/>
</dbReference>
<evidence type="ECO:0000313" key="3">
    <source>
        <dbReference type="Proteomes" id="UP000739538"/>
    </source>
</evidence>